<keyword evidence="2" id="KW-1185">Reference proteome</keyword>
<dbReference type="Proteomes" id="UP000887013">
    <property type="component" value="Unassembled WGS sequence"/>
</dbReference>
<protein>
    <submittedName>
        <fullName evidence="1">Peptidase A2 domain-containing protein</fullName>
    </submittedName>
</protein>
<dbReference type="AlphaFoldDB" id="A0A8X6QUU4"/>
<comment type="caution">
    <text evidence="1">The sequence shown here is derived from an EMBL/GenBank/DDBJ whole genome shotgun (WGS) entry which is preliminary data.</text>
</comment>
<dbReference type="SUPFAM" id="SSF50630">
    <property type="entry name" value="Acid proteases"/>
    <property type="match status" value="1"/>
</dbReference>
<dbReference type="InterPro" id="IPR001969">
    <property type="entry name" value="Aspartic_peptidase_AS"/>
</dbReference>
<evidence type="ECO:0000313" key="2">
    <source>
        <dbReference type="Proteomes" id="UP000887013"/>
    </source>
</evidence>
<proteinExistence type="predicted"/>
<evidence type="ECO:0000313" key="1">
    <source>
        <dbReference type="EMBL" id="GFU44505.1"/>
    </source>
</evidence>
<dbReference type="PROSITE" id="PS00141">
    <property type="entry name" value="ASP_PROTEASE"/>
    <property type="match status" value="1"/>
</dbReference>
<dbReference type="GO" id="GO:0006508">
    <property type="term" value="P:proteolysis"/>
    <property type="evidence" value="ECO:0007669"/>
    <property type="project" value="InterPro"/>
</dbReference>
<name>A0A8X6QUU4_NEPPI</name>
<gene>
    <name evidence="1" type="primary">AVEN_130998_1</name>
    <name evidence="1" type="ORF">NPIL_332261</name>
</gene>
<organism evidence="1 2">
    <name type="scientific">Nephila pilipes</name>
    <name type="common">Giant wood spider</name>
    <name type="synonym">Nephila maculata</name>
    <dbReference type="NCBI Taxonomy" id="299642"/>
    <lineage>
        <taxon>Eukaryota</taxon>
        <taxon>Metazoa</taxon>
        <taxon>Ecdysozoa</taxon>
        <taxon>Arthropoda</taxon>
        <taxon>Chelicerata</taxon>
        <taxon>Arachnida</taxon>
        <taxon>Araneae</taxon>
        <taxon>Araneomorphae</taxon>
        <taxon>Entelegynae</taxon>
        <taxon>Araneoidea</taxon>
        <taxon>Nephilidae</taxon>
        <taxon>Nephila</taxon>
    </lineage>
</organism>
<accession>A0A8X6QUU4</accession>
<sequence length="157" mass="17956">MKVDTMRHQSKKIEKRIPRKCFICNSPEHLLYKCPEVKIESEPEKPSNFEVQTYCVVPQKGLPLKDIALGDKTISALIDTGSSISFISEDVSMKIVDQQKFTKKCNFLSVIGKSHVLTKGTFKHDLVINEDLYSFSSYAVPTKHLNFEAQTFWNKLL</sequence>
<dbReference type="EMBL" id="BMAW01085797">
    <property type="protein sequence ID" value="GFU44505.1"/>
    <property type="molecule type" value="Genomic_DNA"/>
</dbReference>
<dbReference type="InterPro" id="IPR021109">
    <property type="entry name" value="Peptidase_aspartic_dom_sf"/>
</dbReference>
<dbReference type="Gene3D" id="2.40.70.10">
    <property type="entry name" value="Acid Proteases"/>
    <property type="match status" value="1"/>
</dbReference>
<dbReference type="OrthoDB" id="10051775at2759"/>
<reference evidence="1" key="1">
    <citation type="submission" date="2020-08" db="EMBL/GenBank/DDBJ databases">
        <title>Multicomponent nature underlies the extraordinary mechanical properties of spider dragline silk.</title>
        <authorList>
            <person name="Kono N."/>
            <person name="Nakamura H."/>
            <person name="Mori M."/>
            <person name="Yoshida Y."/>
            <person name="Ohtoshi R."/>
            <person name="Malay A.D."/>
            <person name="Moran D.A.P."/>
            <person name="Tomita M."/>
            <person name="Numata K."/>
            <person name="Arakawa K."/>
        </authorList>
    </citation>
    <scope>NUCLEOTIDE SEQUENCE</scope>
</reference>
<dbReference type="GO" id="GO:0004190">
    <property type="term" value="F:aspartic-type endopeptidase activity"/>
    <property type="evidence" value="ECO:0007669"/>
    <property type="project" value="InterPro"/>
</dbReference>